<dbReference type="EMBL" id="RXMA01000027">
    <property type="protein sequence ID" value="RTR16179.1"/>
    <property type="molecule type" value="Genomic_DNA"/>
</dbReference>
<reference evidence="2 3" key="1">
    <citation type="submission" date="2018-12" db="EMBL/GenBank/DDBJ databases">
        <authorList>
            <person name="Yang Y."/>
        </authorList>
    </citation>
    <scope>NUCLEOTIDE SEQUENCE [LARGE SCALE GENOMIC DNA]</scope>
    <source>
        <strain evidence="2 3">L-25-5w-1</strain>
    </source>
</reference>
<sequence length="89" mass="9971">MSLHMDDFVHGVTGRAATDGVIVAIGGTMSWWIDALHGPAQELAFWGTVVLVVGRLGLLVLDYRDRFRQRPQAKSFTRERFSEDARPKS</sequence>
<keyword evidence="1" id="KW-0812">Transmembrane</keyword>
<evidence type="ECO:0000313" key="3">
    <source>
        <dbReference type="Proteomes" id="UP000277007"/>
    </source>
</evidence>
<gene>
    <name evidence="2" type="ORF">EJ903_21530</name>
</gene>
<feature type="transmembrane region" description="Helical" evidence="1">
    <location>
        <begin position="12"/>
        <end position="32"/>
    </location>
</feature>
<keyword evidence="3" id="KW-1185">Reference proteome</keyword>
<protein>
    <submittedName>
        <fullName evidence="2">Uncharacterized protein</fullName>
    </submittedName>
</protein>
<dbReference type="OrthoDB" id="7306669at2"/>
<feature type="transmembrane region" description="Helical" evidence="1">
    <location>
        <begin position="44"/>
        <end position="61"/>
    </location>
</feature>
<name>A0A3S0K233_9PROT</name>
<comment type="caution">
    <text evidence="2">The sequence shown here is derived from an EMBL/GenBank/DDBJ whole genome shotgun (WGS) entry which is preliminary data.</text>
</comment>
<dbReference type="Proteomes" id="UP000277007">
    <property type="component" value="Unassembled WGS sequence"/>
</dbReference>
<dbReference type="AlphaFoldDB" id="A0A3S0K233"/>
<dbReference type="RefSeq" id="WP_126619329.1">
    <property type="nucleotide sequence ID" value="NZ_JBHUCY010000066.1"/>
</dbReference>
<evidence type="ECO:0000256" key="1">
    <source>
        <dbReference type="SAM" id="Phobius"/>
    </source>
</evidence>
<accession>A0A3S0K233</accession>
<keyword evidence="1" id="KW-0472">Membrane</keyword>
<evidence type="ECO:0000313" key="2">
    <source>
        <dbReference type="EMBL" id="RTR16179.1"/>
    </source>
</evidence>
<proteinExistence type="predicted"/>
<keyword evidence="1" id="KW-1133">Transmembrane helix</keyword>
<organism evidence="2 3">
    <name type="scientific">Azospirillum griseum</name>
    <dbReference type="NCBI Taxonomy" id="2496639"/>
    <lineage>
        <taxon>Bacteria</taxon>
        <taxon>Pseudomonadati</taxon>
        <taxon>Pseudomonadota</taxon>
        <taxon>Alphaproteobacteria</taxon>
        <taxon>Rhodospirillales</taxon>
        <taxon>Azospirillaceae</taxon>
        <taxon>Azospirillum</taxon>
    </lineage>
</organism>